<dbReference type="InterPro" id="IPR045584">
    <property type="entry name" value="Pilin-like"/>
</dbReference>
<evidence type="ECO:0000259" key="12">
    <source>
        <dbReference type="Pfam" id="PF21687"/>
    </source>
</evidence>
<dbReference type="PANTHER" id="PTHR38831">
    <property type="entry name" value="TYPE II SECRETION SYSTEM PROTEIN K"/>
    <property type="match status" value="1"/>
</dbReference>
<keyword evidence="14" id="KW-1185">Reference proteome</keyword>
<dbReference type="Gene3D" id="3.30.1300.30">
    <property type="entry name" value="GSPII I/J protein-like"/>
    <property type="match status" value="1"/>
</dbReference>
<evidence type="ECO:0000256" key="1">
    <source>
        <dbReference type="ARBA" id="ARBA00004533"/>
    </source>
</evidence>
<keyword evidence="6" id="KW-0812">Transmembrane</keyword>
<dbReference type="InterPro" id="IPR049031">
    <property type="entry name" value="T2SSK_SAM-like_1st"/>
</dbReference>
<keyword evidence="7" id="KW-0653">Protein transport</keyword>
<keyword evidence="9 10" id="KW-0472">Membrane</keyword>
<evidence type="ECO:0000313" key="14">
    <source>
        <dbReference type="Proteomes" id="UP001549313"/>
    </source>
</evidence>
<evidence type="ECO:0000256" key="9">
    <source>
        <dbReference type="ARBA" id="ARBA00023136"/>
    </source>
</evidence>
<organism evidence="13 14">
    <name type="scientific">Brevundimonas faecalis</name>
    <dbReference type="NCBI Taxonomy" id="947378"/>
    <lineage>
        <taxon>Bacteria</taxon>
        <taxon>Pseudomonadati</taxon>
        <taxon>Pseudomonadota</taxon>
        <taxon>Alphaproteobacteria</taxon>
        <taxon>Caulobacterales</taxon>
        <taxon>Caulobacteraceae</taxon>
        <taxon>Brevundimonas</taxon>
    </lineage>
</organism>
<dbReference type="Pfam" id="PF03934">
    <property type="entry name" value="T2SSK"/>
    <property type="match status" value="1"/>
</dbReference>
<evidence type="ECO:0000256" key="3">
    <source>
        <dbReference type="ARBA" id="ARBA00022448"/>
    </source>
</evidence>
<comment type="similarity">
    <text evidence="2 10">Belongs to the GSP K family.</text>
</comment>
<dbReference type="NCBIfam" id="NF037980">
    <property type="entry name" value="T2SS_GspK"/>
    <property type="match status" value="1"/>
</dbReference>
<comment type="caution">
    <text evidence="13">The sequence shown here is derived from an EMBL/GenBank/DDBJ whole genome shotgun (WGS) entry which is preliminary data.</text>
</comment>
<evidence type="ECO:0000256" key="7">
    <source>
        <dbReference type="ARBA" id="ARBA00022927"/>
    </source>
</evidence>
<dbReference type="Pfam" id="PF21687">
    <property type="entry name" value="T2SSK_1st"/>
    <property type="match status" value="1"/>
</dbReference>
<dbReference type="SUPFAM" id="SSF54523">
    <property type="entry name" value="Pili subunits"/>
    <property type="match status" value="1"/>
</dbReference>
<dbReference type="SUPFAM" id="SSF158544">
    <property type="entry name" value="GspK insert domain-like"/>
    <property type="match status" value="2"/>
</dbReference>
<protein>
    <recommendedName>
        <fullName evidence="10">Type II secretion system protein K</fullName>
    </recommendedName>
</protein>
<reference evidence="13 14" key="1">
    <citation type="submission" date="2024-06" db="EMBL/GenBank/DDBJ databases">
        <title>Sorghum-associated microbial communities from plants grown in Nebraska, USA.</title>
        <authorList>
            <person name="Schachtman D."/>
        </authorList>
    </citation>
    <scope>NUCLEOTIDE SEQUENCE [LARGE SCALE GENOMIC DNA]</scope>
    <source>
        <strain evidence="13 14">2814</strain>
    </source>
</reference>
<name>A0ABV2R6M0_9CAUL</name>
<evidence type="ECO:0000256" key="6">
    <source>
        <dbReference type="ARBA" id="ARBA00022692"/>
    </source>
</evidence>
<dbReference type="RefSeq" id="WP_354087179.1">
    <property type="nucleotide sequence ID" value="NZ_JBEPTF010000001.1"/>
</dbReference>
<dbReference type="EMBL" id="JBEPTF010000001">
    <property type="protein sequence ID" value="MET4682220.1"/>
    <property type="molecule type" value="Genomic_DNA"/>
</dbReference>
<evidence type="ECO:0000259" key="11">
    <source>
        <dbReference type="Pfam" id="PF03934"/>
    </source>
</evidence>
<keyword evidence="5 10" id="KW-0997">Cell inner membrane</keyword>
<evidence type="ECO:0000256" key="2">
    <source>
        <dbReference type="ARBA" id="ARBA00007246"/>
    </source>
</evidence>
<keyword evidence="8" id="KW-1133">Transmembrane helix</keyword>
<dbReference type="Proteomes" id="UP001549313">
    <property type="component" value="Unassembled WGS sequence"/>
</dbReference>
<dbReference type="Gene3D" id="1.10.40.60">
    <property type="entry name" value="EpsJ-like"/>
    <property type="match status" value="2"/>
</dbReference>
<dbReference type="PANTHER" id="PTHR38831:SF1">
    <property type="entry name" value="TYPE II SECRETION SYSTEM PROTEIN K-RELATED"/>
    <property type="match status" value="1"/>
</dbReference>
<keyword evidence="4 10" id="KW-1003">Cell membrane</keyword>
<dbReference type="InterPro" id="IPR038072">
    <property type="entry name" value="GspK_central_sf"/>
</dbReference>
<accession>A0ABV2R6M0</accession>
<comment type="subcellular location">
    <subcellularLocation>
        <location evidence="1 10">Cell inner membrane</location>
    </subcellularLocation>
</comment>
<evidence type="ECO:0000256" key="4">
    <source>
        <dbReference type="ARBA" id="ARBA00022475"/>
    </source>
</evidence>
<dbReference type="InterPro" id="IPR005628">
    <property type="entry name" value="GspK"/>
</dbReference>
<proteinExistence type="inferred from homology"/>
<sequence>MKARPKDREGMALLTVLLLVAVMAAVAVLVLDDIRFSVRRTMNTETQAQAQWYAAGAEGLARRRIDRLAEIDARKTPVQPDWNGRTLTFPIEDGTLSARLSDGQACFNLNSVVEGRLEVYVARPLGVQQFVALGRALNLPEGRMRAVADALTDWIDTDSAPRPQGGEDAAYAGRTQAYRTAGTLLAEVSELRAVKGVDAAVYSALRPHVCALPTTDLSPINPNTLTPDQAPLLVMLSDGKLGLASARAAIAARPRDGWSDANAFLSQGPMAAVSLPPTVQDQLTVLTRFFNLRVDVEIGGSRAVRTALIEKPLAGPARTVIQRWTLDE</sequence>
<keyword evidence="3 10" id="KW-0813">Transport</keyword>
<evidence type="ECO:0000313" key="13">
    <source>
        <dbReference type="EMBL" id="MET4682220.1"/>
    </source>
</evidence>
<feature type="domain" description="T2SS protein K second SAM-like" evidence="11">
    <location>
        <begin position="220"/>
        <end position="285"/>
    </location>
</feature>
<dbReference type="PIRSF" id="PIRSF002786">
    <property type="entry name" value="XcpX"/>
    <property type="match status" value="1"/>
</dbReference>
<evidence type="ECO:0000256" key="8">
    <source>
        <dbReference type="ARBA" id="ARBA00022989"/>
    </source>
</evidence>
<dbReference type="InterPro" id="IPR049179">
    <property type="entry name" value="T2SSK_SAM-like_2nd"/>
</dbReference>
<gene>
    <name evidence="13" type="ORF">ABIE19_000129</name>
</gene>
<evidence type="ECO:0000256" key="5">
    <source>
        <dbReference type="ARBA" id="ARBA00022519"/>
    </source>
</evidence>
<feature type="domain" description="T2SS protein K first SAM-like" evidence="12">
    <location>
        <begin position="105"/>
        <end position="214"/>
    </location>
</feature>
<evidence type="ECO:0000256" key="10">
    <source>
        <dbReference type="PIRNR" id="PIRNR002786"/>
    </source>
</evidence>